<evidence type="ECO:0000313" key="2">
    <source>
        <dbReference type="EMBL" id="CAL1127317.1"/>
    </source>
</evidence>
<name>A0A9P1FHC9_9DINO</name>
<comment type="caution">
    <text evidence="1">The sequence shown here is derived from an EMBL/GenBank/DDBJ whole genome shotgun (WGS) entry which is preliminary data.</text>
</comment>
<dbReference type="EMBL" id="CAMXCT010000110">
    <property type="protein sequence ID" value="CAI3973942.1"/>
    <property type="molecule type" value="Genomic_DNA"/>
</dbReference>
<dbReference type="AlphaFoldDB" id="A0A9P1FHC9"/>
<reference evidence="1" key="1">
    <citation type="submission" date="2022-10" db="EMBL/GenBank/DDBJ databases">
        <authorList>
            <person name="Chen Y."/>
            <person name="Dougan E. K."/>
            <person name="Chan C."/>
            <person name="Rhodes N."/>
            <person name="Thang M."/>
        </authorList>
    </citation>
    <scope>NUCLEOTIDE SEQUENCE</scope>
</reference>
<sequence length="124" mass="13833">MSLPDLCRKVWDYKAGAGRIGICFGGSSIIKLNEDCDQGGKVGSSINRLNEDCDQGGKVWEKTISMTLPEEGDKYYDFGGGDANDKQWITPELVAQLDGHMDTVKASTYQGIFYDIETFMWLLY</sequence>
<accession>A0A9P1FHC9</accession>
<protein>
    <submittedName>
        <fullName evidence="3">LysM domain-containing protein</fullName>
    </submittedName>
</protein>
<organism evidence="1">
    <name type="scientific">Cladocopium goreaui</name>
    <dbReference type="NCBI Taxonomy" id="2562237"/>
    <lineage>
        <taxon>Eukaryota</taxon>
        <taxon>Sar</taxon>
        <taxon>Alveolata</taxon>
        <taxon>Dinophyceae</taxon>
        <taxon>Suessiales</taxon>
        <taxon>Symbiodiniaceae</taxon>
        <taxon>Cladocopium</taxon>
    </lineage>
</organism>
<evidence type="ECO:0000313" key="1">
    <source>
        <dbReference type="EMBL" id="CAI3973942.1"/>
    </source>
</evidence>
<proteinExistence type="predicted"/>
<dbReference type="EMBL" id="CAMXCT030000110">
    <property type="protein sequence ID" value="CAL4761254.1"/>
    <property type="molecule type" value="Genomic_DNA"/>
</dbReference>
<evidence type="ECO:0000313" key="3">
    <source>
        <dbReference type="EMBL" id="CAL4761254.1"/>
    </source>
</evidence>
<dbReference type="OrthoDB" id="3012298at2759"/>
<keyword evidence="4" id="KW-1185">Reference proteome</keyword>
<dbReference type="EMBL" id="CAMXCT020000110">
    <property type="protein sequence ID" value="CAL1127317.1"/>
    <property type="molecule type" value="Genomic_DNA"/>
</dbReference>
<gene>
    <name evidence="1" type="ORF">C1SCF055_LOCUS2386</name>
</gene>
<dbReference type="Proteomes" id="UP001152797">
    <property type="component" value="Unassembled WGS sequence"/>
</dbReference>
<evidence type="ECO:0000313" key="4">
    <source>
        <dbReference type="Proteomes" id="UP001152797"/>
    </source>
</evidence>
<reference evidence="2" key="2">
    <citation type="submission" date="2024-04" db="EMBL/GenBank/DDBJ databases">
        <authorList>
            <person name="Chen Y."/>
            <person name="Shah S."/>
            <person name="Dougan E. K."/>
            <person name="Thang M."/>
            <person name="Chan C."/>
        </authorList>
    </citation>
    <scope>NUCLEOTIDE SEQUENCE [LARGE SCALE GENOMIC DNA]</scope>
</reference>